<evidence type="ECO:0000256" key="6">
    <source>
        <dbReference type="ARBA" id="ARBA00023136"/>
    </source>
</evidence>
<dbReference type="PROSITE" id="PS50262">
    <property type="entry name" value="G_PROTEIN_RECEP_F1_2"/>
    <property type="match status" value="1"/>
</dbReference>
<evidence type="ECO:0000256" key="5">
    <source>
        <dbReference type="ARBA" id="ARBA00023040"/>
    </source>
</evidence>
<dbReference type="InterPro" id="IPR017452">
    <property type="entry name" value="GPCR_Rhodpsn_7TM"/>
</dbReference>
<dbReference type="PANTHER" id="PTHR46925">
    <property type="entry name" value="G-PROTEIN COUPLED RECEPTOR TKR-1-RELATED"/>
    <property type="match status" value="1"/>
</dbReference>
<feature type="transmembrane region" description="Helical" evidence="11">
    <location>
        <begin position="76"/>
        <end position="96"/>
    </location>
</feature>
<dbReference type="RefSeq" id="XP_042579917.1">
    <property type="nucleotide sequence ID" value="XM_042723983.1"/>
</dbReference>
<reference evidence="13" key="1">
    <citation type="submission" date="2025-08" db="UniProtKB">
        <authorList>
            <consortium name="RefSeq"/>
        </authorList>
    </citation>
    <scope>IDENTIFICATION</scope>
    <source>
        <tissue evidence="13">Muscle</tissue>
    </source>
</reference>
<evidence type="ECO:0000256" key="2">
    <source>
        <dbReference type="ARBA" id="ARBA00022475"/>
    </source>
</evidence>
<gene>
    <name evidence="13" type="primary">LOC122137440</name>
</gene>
<feature type="transmembrane region" description="Helical" evidence="11">
    <location>
        <begin position="38"/>
        <end position="64"/>
    </location>
</feature>
<keyword evidence="6 11" id="KW-0472">Membrane</keyword>
<keyword evidence="8" id="KW-0675">Receptor</keyword>
<proteinExistence type="predicted"/>
<feature type="transmembrane region" description="Helical" evidence="11">
    <location>
        <begin position="252"/>
        <end position="272"/>
    </location>
</feature>
<evidence type="ECO:0000256" key="10">
    <source>
        <dbReference type="PIRSR" id="PIRSR601681-50"/>
    </source>
</evidence>
<dbReference type="InterPro" id="IPR001681">
    <property type="entry name" value="Neurokn_rcpt"/>
</dbReference>
<keyword evidence="3 11" id="KW-0812">Transmembrane</keyword>
<evidence type="ECO:0000256" key="1">
    <source>
        <dbReference type="ARBA" id="ARBA00004651"/>
    </source>
</evidence>
<feature type="transmembrane region" description="Helical" evidence="11">
    <location>
        <begin position="116"/>
        <end position="134"/>
    </location>
</feature>
<feature type="domain" description="G-protein coupled receptors family 1 profile" evidence="12">
    <location>
        <begin position="55"/>
        <end position="311"/>
    </location>
</feature>
<comment type="subcellular location">
    <subcellularLocation>
        <location evidence="1">Cell membrane</location>
        <topology evidence="1">Multi-pass membrane protein</topology>
    </subcellularLocation>
</comment>
<dbReference type="InterPro" id="IPR000276">
    <property type="entry name" value="GPCR_Rhodpsn"/>
</dbReference>
<feature type="transmembrane region" description="Helical" evidence="11">
    <location>
        <begin position="155"/>
        <end position="174"/>
    </location>
</feature>
<dbReference type="GO" id="GO:0016496">
    <property type="term" value="F:substance P receptor activity"/>
    <property type="evidence" value="ECO:0007669"/>
    <property type="project" value="TreeGrafter"/>
</dbReference>
<organism evidence="13">
    <name type="scientific">Cyprinus carpio</name>
    <name type="common">Common carp</name>
    <dbReference type="NCBI Taxonomy" id="7962"/>
    <lineage>
        <taxon>Eukaryota</taxon>
        <taxon>Metazoa</taxon>
        <taxon>Chordata</taxon>
        <taxon>Craniata</taxon>
        <taxon>Vertebrata</taxon>
        <taxon>Euteleostomi</taxon>
        <taxon>Actinopterygii</taxon>
        <taxon>Neopterygii</taxon>
        <taxon>Teleostei</taxon>
        <taxon>Ostariophysi</taxon>
        <taxon>Cypriniformes</taxon>
        <taxon>Cyprinidae</taxon>
        <taxon>Cyprininae</taxon>
        <taxon>Cyprinus</taxon>
    </lineage>
</organism>
<feature type="transmembrane region" description="Helical" evidence="11">
    <location>
        <begin position="292"/>
        <end position="314"/>
    </location>
</feature>
<dbReference type="GO" id="GO:0005886">
    <property type="term" value="C:plasma membrane"/>
    <property type="evidence" value="ECO:0007669"/>
    <property type="project" value="UniProtKB-SubCell"/>
</dbReference>
<accession>A0A9Q9WAN6</accession>
<keyword evidence="9" id="KW-0807">Transducer</keyword>
<evidence type="ECO:0000256" key="7">
    <source>
        <dbReference type="ARBA" id="ARBA00023139"/>
    </source>
</evidence>
<feature type="transmembrane region" description="Helical" evidence="11">
    <location>
        <begin position="201"/>
        <end position="231"/>
    </location>
</feature>
<evidence type="ECO:0000256" key="9">
    <source>
        <dbReference type="ARBA" id="ARBA00023224"/>
    </source>
</evidence>
<name>A0A9Q9WAN6_CYPCA</name>
<keyword evidence="5" id="KW-0297">G-protein coupled receptor</keyword>
<evidence type="ECO:0000256" key="11">
    <source>
        <dbReference type="SAM" id="Phobius"/>
    </source>
</evidence>
<dbReference type="Pfam" id="PF00001">
    <property type="entry name" value="7tm_1"/>
    <property type="match status" value="1"/>
</dbReference>
<evidence type="ECO:0000313" key="13">
    <source>
        <dbReference type="RefSeq" id="XP_042579917.1"/>
    </source>
</evidence>
<sequence length="317" mass="37002">MDSLITSTDFQSNWTTNSTAQNETEIYWNQFVQPVWRIVLWAVAYSTIVIVSVVGNITVIWIILAHKRMRTVTNYFLVNLAFAEASMSAFNTVINFVYSVHNEWYFGLYYCRFHNFFPIAAVFASIYSMTAIALDRYMAIIHPLQQRMSATQTKVVIGVIWVLALLLAFPQYYYSDTDQLPGRVVCYIDWPEYTNTNYTKVYFVCVAVLIYFLPLLVMGCAYLVVGLTLWASEIPGDSSDRYQEQLTAKRKVVKMMIVVVCTFAVCWLPYHVYFLIHQFYPHLFEHPFIQQVYLTIMWLAMSSTMYNPIIYCCLNDR</sequence>
<evidence type="ECO:0000256" key="8">
    <source>
        <dbReference type="ARBA" id="ARBA00023170"/>
    </source>
</evidence>
<evidence type="ECO:0000259" key="12">
    <source>
        <dbReference type="PROSITE" id="PS50262"/>
    </source>
</evidence>
<evidence type="ECO:0000256" key="3">
    <source>
        <dbReference type="ARBA" id="ARBA00022692"/>
    </source>
</evidence>
<dbReference type="GO" id="GO:1902093">
    <property type="term" value="P:positive regulation of flagellated sperm motility"/>
    <property type="evidence" value="ECO:0007669"/>
    <property type="project" value="TreeGrafter"/>
</dbReference>
<dbReference type="PROSITE" id="PS00237">
    <property type="entry name" value="G_PROTEIN_RECEP_F1_1"/>
    <property type="match status" value="1"/>
</dbReference>
<dbReference type="KEGG" id="ccar:122137440"/>
<dbReference type="OrthoDB" id="5981855at2759"/>
<dbReference type="GO" id="GO:0097225">
    <property type="term" value="C:sperm midpiece"/>
    <property type="evidence" value="ECO:0007669"/>
    <property type="project" value="TreeGrafter"/>
</dbReference>
<feature type="disulfide bond" evidence="10">
    <location>
        <begin position="111"/>
        <end position="186"/>
    </location>
</feature>
<dbReference type="PANTHER" id="PTHR46925:SF4">
    <property type="entry name" value="SUBSTANCE-P RECEPTOR"/>
    <property type="match status" value="1"/>
</dbReference>
<keyword evidence="10" id="KW-1015">Disulfide bond</keyword>
<dbReference type="Proteomes" id="UP001155660">
    <property type="component" value="Chromosome B5"/>
</dbReference>
<keyword evidence="7" id="KW-0564">Palmitate</keyword>
<dbReference type="AlphaFoldDB" id="A0A9Q9WAN6"/>
<dbReference type="FunFam" id="1.20.1070.10:FF:000291">
    <property type="entry name" value="Predicted protein"/>
    <property type="match status" value="1"/>
</dbReference>
<dbReference type="GeneID" id="122137440"/>
<keyword evidence="2" id="KW-1003">Cell membrane</keyword>
<protein>
    <submittedName>
        <fullName evidence="13">Substance-P receptor-like</fullName>
    </submittedName>
</protein>
<evidence type="ECO:0000256" key="4">
    <source>
        <dbReference type="ARBA" id="ARBA00022989"/>
    </source>
</evidence>
<dbReference type="SUPFAM" id="SSF81321">
    <property type="entry name" value="Family A G protein-coupled receptor-like"/>
    <property type="match status" value="1"/>
</dbReference>
<keyword evidence="7" id="KW-0449">Lipoprotein</keyword>
<keyword evidence="4 11" id="KW-1133">Transmembrane helix</keyword>